<protein>
    <recommendedName>
        <fullName evidence="3">Thioredoxin-like fold domain-containing protein</fullName>
    </recommendedName>
</protein>
<evidence type="ECO:0000313" key="2">
    <source>
        <dbReference type="Proteomes" id="UP001194729"/>
    </source>
</evidence>
<reference evidence="1 2" key="1">
    <citation type="submission" date="2020-11" db="EMBL/GenBank/DDBJ databases">
        <title>P. mediterranea TC4 genome.</title>
        <authorList>
            <person name="Molmeret M."/>
        </authorList>
    </citation>
    <scope>NUCLEOTIDE SEQUENCE [LARGE SCALE GENOMIC DNA]</scope>
    <source>
        <strain evidence="1 2">TC4</strain>
    </source>
</reference>
<keyword evidence="2" id="KW-1185">Reference proteome</keyword>
<evidence type="ECO:0008006" key="3">
    <source>
        <dbReference type="Google" id="ProtNLM"/>
    </source>
</evidence>
<dbReference type="Gene3D" id="3.40.30.10">
    <property type="entry name" value="Glutaredoxin"/>
    <property type="match status" value="1"/>
</dbReference>
<evidence type="ECO:0000313" key="1">
    <source>
        <dbReference type="EMBL" id="MBF4986045.1"/>
    </source>
</evidence>
<organism evidence="1 2">
    <name type="scientific">Nonlabens mediterrranea</name>
    <dbReference type="NCBI Taxonomy" id="1419947"/>
    <lineage>
        <taxon>Bacteria</taxon>
        <taxon>Pseudomonadati</taxon>
        <taxon>Bacteroidota</taxon>
        <taxon>Flavobacteriia</taxon>
        <taxon>Flavobacteriales</taxon>
        <taxon>Flavobacteriaceae</taxon>
        <taxon>Nonlabens</taxon>
    </lineage>
</organism>
<gene>
    <name evidence="1" type="ORF">FNJ87_17510</name>
</gene>
<dbReference type="InterPro" id="IPR036249">
    <property type="entry name" value="Thioredoxin-like_sf"/>
</dbReference>
<accession>A0ABS0A9H0</accession>
<dbReference type="SUPFAM" id="SSF52833">
    <property type="entry name" value="Thioredoxin-like"/>
    <property type="match status" value="1"/>
</dbReference>
<dbReference type="EMBL" id="JADKYU010000943">
    <property type="protein sequence ID" value="MBF4986045.1"/>
    <property type="molecule type" value="Genomic_DNA"/>
</dbReference>
<sequence>MKLLKRFSSTSFYYGSVKNLFNKRNRLEIGSSFPYPNTTDFYNKEIDLTKTKGRTVYMFLYAPEDAHLDHNFLNWNSFYLKHRGEDARFITIGLGTDRVRAVFQEVFIKSQIAGSHLSTSPKEARKLLKDLSIGYVPKVIKVDENGNIISFNVDANLQEFNPFENISLVKIWQKELAQRF</sequence>
<comment type="caution">
    <text evidence="1">The sequence shown here is derived from an EMBL/GenBank/DDBJ whole genome shotgun (WGS) entry which is preliminary data.</text>
</comment>
<name>A0ABS0A9H0_9FLAO</name>
<dbReference type="Proteomes" id="UP001194729">
    <property type="component" value="Unassembled WGS sequence"/>
</dbReference>
<proteinExistence type="predicted"/>